<dbReference type="CDD" id="cd15502">
    <property type="entry name" value="PHD_Phf1p_Phf2p_like"/>
    <property type="match status" value="1"/>
</dbReference>
<dbReference type="GO" id="GO:0008168">
    <property type="term" value="F:methyltransferase activity"/>
    <property type="evidence" value="ECO:0007669"/>
    <property type="project" value="UniProtKB-KW"/>
</dbReference>
<feature type="coiled-coil region" evidence="7">
    <location>
        <begin position="302"/>
        <end position="329"/>
    </location>
</feature>
<feature type="domain" description="PHD-type" evidence="9">
    <location>
        <begin position="189"/>
        <end position="245"/>
    </location>
</feature>
<keyword evidence="3 6" id="KW-0863">Zinc-finger</keyword>
<evidence type="ECO:0000259" key="9">
    <source>
        <dbReference type="PROSITE" id="PS50016"/>
    </source>
</evidence>
<reference evidence="10 11" key="1">
    <citation type="submission" date="2016-04" db="EMBL/GenBank/DDBJ databases">
        <title>Evolutionary innovation and constraint leading to complex multicellularity in the Ascomycota.</title>
        <authorList>
            <person name="Cisse O."/>
            <person name="Nguyen A."/>
            <person name="Hewitt D.A."/>
            <person name="Jedd G."/>
            <person name="Stajich J.E."/>
        </authorList>
    </citation>
    <scope>NUCLEOTIDE SEQUENCE [LARGE SCALE GENOMIC DNA]</scope>
    <source>
        <strain evidence="10 11">DAH-3</strain>
    </source>
</reference>
<feature type="region of interest" description="Disordered" evidence="8">
    <location>
        <begin position="156"/>
        <end position="180"/>
    </location>
</feature>
<name>A0A1U7LUB1_NEOID</name>
<keyword evidence="5" id="KW-0539">Nucleus</keyword>
<dbReference type="AlphaFoldDB" id="A0A1U7LUB1"/>
<feature type="compositionally biased region" description="Low complexity" evidence="8">
    <location>
        <begin position="34"/>
        <end position="53"/>
    </location>
</feature>
<dbReference type="OrthoDB" id="5863171at2759"/>
<dbReference type="GO" id="GO:0003682">
    <property type="term" value="F:chromatin binding"/>
    <property type="evidence" value="ECO:0007669"/>
    <property type="project" value="TreeGrafter"/>
</dbReference>
<dbReference type="STRING" id="1198029.A0A1U7LUB1"/>
<evidence type="ECO:0000256" key="2">
    <source>
        <dbReference type="ARBA" id="ARBA00022723"/>
    </source>
</evidence>
<dbReference type="OMA" id="ETAISHR"/>
<proteinExistence type="predicted"/>
<dbReference type="GO" id="GO:0032259">
    <property type="term" value="P:methylation"/>
    <property type="evidence" value="ECO:0007669"/>
    <property type="project" value="UniProtKB-KW"/>
</dbReference>
<comment type="subcellular location">
    <subcellularLocation>
        <location evidence="1">Nucleus</location>
    </subcellularLocation>
</comment>
<dbReference type="EMBL" id="LXFE01000211">
    <property type="protein sequence ID" value="OLL26265.1"/>
    <property type="molecule type" value="Genomic_DNA"/>
</dbReference>
<dbReference type="PROSITE" id="PS50016">
    <property type="entry name" value="ZF_PHD_2"/>
    <property type="match status" value="1"/>
</dbReference>
<keyword evidence="4" id="KW-0862">Zinc</keyword>
<keyword evidence="7" id="KW-0175">Coiled coil</keyword>
<dbReference type="SMART" id="SM00249">
    <property type="entry name" value="PHD"/>
    <property type="match status" value="1"/>
</dbReference>
<comment type="caution">
    <text evidence="10">The sequence shown here is derived from an EMBL/GenBank/DDBJ whole genome shotgun (WGS) entry which is preliminary data.</text>
</comment>
<dbReference type="InterPro" id="IPR001965">
    <property type="entry name" value="Znf_PHD"/>
</dbReference>
<feature type="region of interest" description="Disordered" evidence="8">
    <location>
        <begin position="34"/>
        <end position="59"/>
    </location>
</feature>
<evidence type="ECO:0000313" key="11">
    <source>
        <dbReference type="Proteomes" id="UP000186594"/>
    </source>
</evidence>
<dbReference type="PANTHER" id="PTHR12628:SF10">
    <property type="entry name" value="HOMEOBOX DOMAIN-CONTAINING PROTEIN"/>
    <property type="match status" value="1"/>
</dbReference>
<evidence type="ECO:0000256" key="8">
    <source>
        <dbReference type="SAM" id="MobiDB-lite"/>
    </source>
</evidence>
<dbReference type="GO" id="GO:0003677">
    <property type="term" value="F:DNA binding"/>
    <property type="evidence" value="ECO:0007669"/>
    <property type="project" value="TreeGrafter"/>
</dbReference>
<dbReference type="InterPro" id="IPR019786">
    <property type="entry name" value="Zinc_finger_PHD-type_CS"/>
</dbReference>
<feature type="region of interest" description="Disordered" evidence="8">
    <location>
        <begin position="118"/>
        <end position="139"/>
    </location>
</feature>
<sequence>MSNPFYNHTGSRYNFQQNGLPNQYQQQQPQNIFYSSSTSQPGQQLQQQGHPGEQGNGHWAGQHIDAAVRSFAQNAIQDLQNVHMGNHMVIPATDPGLPMMPPPQNSASPTGATLQIIGISKRRSKQPSKKKQKKEEEYSDDELDYLAIDGTRTKSGREIHRPNQFNPTAKERTARRKSGNQWTKLQRNVHICIVCQREHSPKSNRIVFCDGCDSPYHQLCHDPPIPEMIIDLEDTEWFCSTCESKRAQQPLVTGANGKDLTEEQKKTYLACLPSSHLVELLLFCERQYPDLKFYAPNVVEILDDMHRQKAEAQARQDEEEAARARIMAELPMPGTPVPAPAAVAEDGSTSGADELPSYDEMVMVSLRENVQERPLGMLPKEIFDWMAKRYPLQPKFRASANQGLQRNFRAGRVEKNDSLYRVNPEYVENPLDLKTQRRVKAYRPSNLSGEIYSRATEDEYVPLPGRGTQLDSDDSGIFDMMIDEDDAAFTHAVSQEDGRNNGDDIAMQVQG</sequence>
<accession>A0A1U7LUB1</accession>
<feature type="compositionally biased region" description="Basic residues" evidence="8">
    <location>
        <begin position="120"/>
        <end position="132"/>
    </location>
</feature>
<keyword evidence="10" id="KW-0489">Methyltransferase</keyword>
<evidence type="ECO:0000256" key="6">
    <source>
        <dbReference type="PROSITE-ProRule" id="PRU00146"/>
    </source>
</evidence>
<dbReference type="GO" id="GO:0032991">
    <property type="term" value="C:protein-containing complex"/>
    <property type="evidence" value="ECO:0007669"/>
    <property type="project" value="UniProtKB-ARBA"/>
</dbReference>
<dbReference type="InterPro" id="IPR011011">
    <property type="entry name" value="Znf_FYVE_PHD"/>
</dbReference>
<evidence type="ECO:0000256" key="7">
    <source>
        <dbReference type="SAM" id="Coils"/>
    </source>
</evidence>
<dbReference type="Pfam" id="PF00628">
    <property type="entry name" value="PHD"/>
    <property type="match status" value="1"/>
</dbReference>
<dbReference type="Gene3D" id="3.30.40.10">
    <property type="entry name" value="Zinc/RING finger domain, C3HC4 (zinc finger)"/>
    <property type="match status" value="1"/>
</dbReference>
<gene>
    <name evidence="10" type="ORF">NEOLI_000314</name>
</gene>
<evidence type="ECO:0000256" key="3">
    <source>
        <dbReference type="ARBA" id="ARBA00022771"/>
    </source>
</evidence>
<dbReference type="PROSITE" id="PS01359">
    <property type="entry name" value="ZF_PHD_1"/>
    <property type="match status" value="1"/>
</dbReference>
<keyword evidence="11" id="KW-1185">Reference proteome</keyword>
<dbReference type="GO" id="GO:0045814">
    <property type="term" value="P:negative regulation of gene expression, epigenetic"/>
    <property type="evidence" value="ECO:0007669"/>
    <property type="project" value="TreeGrafter"/>
</dbReference>
<keyword evidence="10" id="KW-0808">Transferase</keyword>
<dbReference type="InterPro" id="IPR019787">
    <property type="entry name" value="Znf_PHD-finger"/>
</dbReference>
<dbReference type="Proteomes" id="UP000186594">
    <property type="component" value="Unassembled WGS sequence"/>
</dbReference>
<organism evidence="10 11">
    <name type="scientific">Neolecta irregularis (strain DAH-3)</name>
    <dbReference type="NCBI Taxonomy" id="1198029"/>
    <lineage>
        <taxon>Eukaryota</taxon>
        <taxon>Fungi</taxon>
        <taxon>Dikarya</taxon>
        <taxon>Ascomycota</taxon>
        <taxon>Taphrinomycotina</taxon>
        <taxon>Neolectales</taxon>
        <taxon>Neolectaceae</taxon>
        <taxon>Neolecta</taxon>
    </lineage>
</organism>
<protein>
    <submittedName>
        <fullName evidence="10">SWM histone demethylase complex subunit phf1</fullName>
    </submittedName>
</protein>
<dbReference type="PANTHER" id="PTHR12628">
    <property type="entry name" value="POLYCOMB-LIKE TRANSCRIPTION FACTOR"/>
    <property type="match status" value="1"/>
</dbReference>
<dbReference type="SUPFAM" id="SSF57903">
    <property type="entry name" value="FYVE/PHD zinc finger"/>
    <property type="match status" value="1"/>
</dbReference>
<dbReference type="GO" id="GO:0008270">
    <property type="term" value="F:zinc ion binding"/>
    <property type="evidence" value="ECO:0007669"/>
    <property type="project" value="UniProtKB-KW"/>
</dbReference>
<evidence type="ECO:0000256" key="1">
    <source>
        <dbReference type="ARBA" id="ARBA00004123"/>
    </source>
</evidence>
<evidence type="ECO:0000313" key="10">
    <source>
        <dbReference type="EMBL" id="OLL26265.1"/>
    </source>
</evidence>
<evidence type="ECO:0000256" key="5">
    <source>
        <dbReference type="ARBA" id="ARBA00023242"/>
    </source>
</evidence>
<keyword evidence="2" id="KW-0479">Metal-binding</keyword>
<dbReference type="GO" id="GO:0005634">
    <property type="term" value="C:nucleus"/>
    <property type="evidence" value="ECO:0007669"/>
    <property type="project" value="UniProtKB-SubCell"/>
</dbReference>
<evidence type="ECO:0000256" key="4">
    <source>
        <dbReference type="ARBA" id="ARBA00022833"/>
    </source>
</evidence>
<dbReference type="InterPro" id="IPR013083">
    <property type="entry name" value="Znf_RING/FYVE/PHD"/>
</dbReference>